<gene>
    <name evidence="1" type="ORF">MUK42_08326</name>
</gene>
<keyword evidence="2" id="KW-1185">Reference proteome</keyword>
<dbReference type="Proteomes" id="UP001055439">
    <property type="component" value="Chromosome 10"/>
</dbReference>
<sequence length="251" mass="28461">MRHGRMVHKPSPFTGDDHHRIALKTSLETWKLPRKITNSPATFHPHQAMVSRSHREALFQLRDHPLPTHGLVDLEGSSTSNAFMSLQLLQRAVALLRSLHLPVGEKWQDEYMDESSRLWNVCHVIKLGVSGMENYCSAAANMISSLDQWRHNPASCLTQQASIGFQAPLLYSPTYSSIHLLGLVKVLRGDFYVPERSHEQSSSGDEDRARVAPLRWQDVVCGIQWLQRRALPVEERQLSLLMILLWGSVAC</sequence>
<reference evidence="1" key="1">
    <citation type="submission" date="2022-05" db="EMBL/GenBank/DDBJ databases">
        <title>The Musa troglodytarum L. genome provides insights into the mechanism of non-climacteric behaviour and enrichment of carotenoids.</title>
        <authorList>
            <person name="Wang J."/>
        </authorList>
    </citation>
    <scope>NUCLEOTIDE SEQUENCE</scope>
    <source>
        <tissue evidence="1">Leaf</tissue>
    </source>
</reference>
<dbReference type="PANTHER" id="PTHR31509">
    <property type="entry name" value="BPS1-LIKE PROTEIN"/>
    <property type="match status" value="1"/>
</dbReference>
<dbReference type="OrthoDB" id="10518583at2759"/>
<protein>
    <submittedName>
        <fullName evidence="1">Uncharacterized protein</fullName>
    </submittedName>
</protein>
<organism evidence="1 2">
    <name type="scientific">Musa troglodytarum</name>
    <name type="common">fe'i banana</name>
    <dbReference type="NCBI Taxonomy" id="320322"/>
    <lineage>
        <taxon>Eukaryota</taxon>
        <taxon>Viridiplantae</taxon>
        <taxon>Streptophyta</taxon>
        <taxon>Embryophyta</taxon>
        <taxon>Tracheophyta</taxon>
        <taxon>Spermatophyta</taxon>
        <taxon>Magnoliopsida</taxon>
        <taxon>Liliopsida</taxon>
        <taxon>Zingiberales</taxon>
        <taxon>Musaceae</taxon>
        <taxon>Musa</taxon>
    </lineage>
</organism>
<dbReference type="AlphaFoldDB" id="A0A9E7ETN3"/>
<evidence type="ECO:0000313" key="1">
    <source>
        <dbReference type="EMBL" id="URD82385.1"/>
    </source>
</evidence>
<name>A0A9E7ETN3_9LILI</name>
<accession>A0A9E7ETN3</accession>
<evidence type="ECO:0000313" key="2">
    <source>
        <dbReference type="Proteomes" id="UP001055439"/>
    </source>
</evidence>
<proteinExistence type="predicted"/>
<dbReference type="EMBL" id="CP097503">
    <property type="protein sequence ID" value="URD82385.1"/>
    <property type="molecule type" value="Genomic_DNA"/>
</dbReference>